<keyword evidence="4" id="KW-0799">Topoisomerase</keyword>
<keyword evidence="8" id="KW-1185">Reference proteome</keyword>
<dbReference type="SUPFAM" id="SSF55874">
    <property type="entry name" value="ATPase domain of HSP90 chaperone/DNA topoisomerase II/histidine kinase"/>
    <property type="match status" value="1"/>
</dbReference>
<sequence>MSHRQLHHRPSYTVVTFSDSPSSAQNLQIRRHLLPFHPRHSLFLHRHSSSPLTNATNTPSVRESVPGLFKIFDEILVNATDNKGKDPSMDSLKVTMDPEANAVSAYNNGDSVPIEIRQEEDDDEGEQAQRRRNTGNLGWCFTCFNTFDLFVAAVLGYCCRSAIEFSINIAKFIHITLK</sequence>
<reference evidence="7 8" key="1">
    <citation type="journal article" date="2022" name="Nat. Genet.">
        <title>Improved pea reference genome and pan-genome highlight genomic features and evolutionary characteristics.</title>
        <authorList>
            <person name="Yang T."/>
            <person name="Liu R."/>
            <person name="Luo Y."/>
            <person name="Hu S."/>
            <person name="Wang D."/>
            <person name="Wang C."/>
            <person name="Pandey M.K."/>
            <person name="Ge S."/>
            <person name="Xu Q."/>
            <person name="Li N."/>
            <person name="Li G."/>
            <person name="Huang Y."/>
            <person name="Saxena R.K."/>
            <person name="Ji Y."/>
            <person name="Li M."/>
            <person name="Yan X."/>
            <person name="He Y."/>
            <person name="Liu Y."/>
            <person name="Wang X."/>
            <person name="Xiang C."/>
            <person name="Varshney R.K."/>
            <person name="Ding H."/>
            <person name="Gao S."/>
            <person name="Zong X."/>
        </authorList>
    </citation>
    <scope>NUCLEOTIDE SEQUENCE [LARGE SCALE GENOMIC DNA]</scope>
    <source>
        <strain evidence="7 8">cv. Zhongwan 6</strain>
    </source>
</reference>
<dbReference type="EMBL" id="JAMSHJ010000005">
    <property type="protein sequence ID" value="KAI5403305.1"/>
    <property type="molecule type" value="Genomic_DNA"/>
</dbReference>
<accession>A0A9D4WK55</accession>
<dbReference type="AlphaFoldDB" id="A0A9D4WK55"/>
<dbReference type="InterPro" id="IPR036890">
    <property type="entry name" value="HATPase_C_sf"/>
</dbReference>
<dbReference type="GO" id="GO:0003918">
    <property type="term" value="F:DNA topoisomerase type II (double strand cut, ATP-hydrolyzing) activity"/>
    <property type="evidence" value="ECO:0007669"/>
    <property type="project" value="UniProtKB-EC"/>
</dbReference>
<evidence type="ECO:0000256" key="3">
    <source>
        <dbReference type="ARBA" id="ARBA00012895"/>
    </source>
</evidence>
<dbReference type="EC" id="5.6.2.2" evidence="3"/>
<comment type="cofactor">
    <cofactor evidence="2">
        <name>Mg(2+)</name>
        <dbReference type="ChEBI" id="CHEBI:18420"/>
    </cofactor>
</comment>
<protein>
    <recommendedName>
        <fullName evidence="3">DNA topoisomerase (ATP-hydrolyzing)</fullName>
        <ecNumber evidence="3">5.6.2.2</ecNumber>
    </recommendedName>
</protein>
<dbReference type="Gramene" id="Psat05G0075300-T1">
    <property type="protein sequence ID" value="KAI5403305.1"/>
    <property type="gene ID" value="KIW84_050753"/>
</dbReference>
<evidence type="ECO:0000256" key="5">
    <source>
        <dbReference type="ARBA" id="ARBA00023125"/>
    </source>
</evidence>
<dbReference type="GO" id="GO:0005634">
    <property type="term" value="C:nucleus"/>
    <property type="evidence" value="ECO:0007669"/>
    <property type="project" value="TreeGrafter"/>
</dbReference>
<name>A0A9D4WK55_PEA</name>
<keyword evidence="5" id="KW-0238">DNA-binding</keyword>
<evidence type="ECO:0000313" key="8">
    <source>
        <dbReference type="Proteomes" id="UP001058974"/>
    </source>
</evidence>
<dbReference type="Proteomes" id="UP001058974">
    <property type="component" value="Chromosome 5"/>
</dbReference>
<comment type="catalytic activity">
    <reaction evidence="1">
        <text>ATP-dependent breakage, passage and rejoining of double-stranded DNA.</text>
        <dbReference type="EC" id="5.6.2.2"/>
    </reaction>
</comment>
<dbReference type="PANTHER" id="PTHR10169:SF38">
    <property type="entry name" value="DNA TOPOISOMERASE 2"/>
    <property type="match status" value="1"/>
</dbReference>
<evidence type="ECO:0000256" key="6">
    <source>
        <dbReference type="ARBA" id="ARBA00023235"/>
    </source>
</evidence>
<evidence type="ECO:0000313" key="7">
    <source>
        <dbReference type="EMBL" id="KAI5403305.1"/>
    </source>
</evidence>
<evidence type="ECO:0000256" key="2">
    <source>
        <dbReference type="ARBA" id="ARBA00001946"/>
    </source>
</evidence>
<keyword evidence="6" id="KW-0413">Isomerase</keyword>
<dbReference type="PANTHER" id="PTHR10169">
    <property type="entry name" value="DNA TOPOISOMERASE/GYRASE"/>
    <property type="match status" value="1"/>
</dbReference>
<evidence type="ECO:0000256" key="4">
    <source>
        <dbReference type="ARBA" id="ARBA00023029"/>
    </source>
</evidence>
<proteinExistence type="predicted"/>
<comment type="caution">
    <text evidence="7">The sequence shown here is derived from an EMBL/GenBank/DDBJ whole genome shotgun (WGS) entry which is preliminary data.</text>
</comment>
<dbReference type="GO" id="GO:0003677">
    <property type="term" value="F:DNA binding"/>
    <property type="evidence" value="ECO:0007669"/>
    <property type="project" value="UniProtKB-KW"/>
</dbReference>
<evidence type="ECO:0000256" key="1">
    <source>
        <dbReference type="ARBA" id="ARBA00000185"/>
    </source>
</evidence>
<dbReference type="GO" id="GO:0000712">
    <property type="term" value="P:resolution of meiotic recombination intermediates"/>
    <property type="evidence" value="ECO:0007669"/>
    <property type="project" value="TreeGrafter"/>
</dbReference>
<gene>
    <name evidence="7" type="ORF">KIW84_050753</name>
</gene>
<dbReference type="Gene3D" id="3.30.565.10">
    <property type="entry name" value="Histidine kinase-like ATPase, C-terminal domain"/>
    <property type="match status" value="1"/>
</dbReference>
<organism evidence="7 8">
    <name type="scientific">Pisum sativum</name>
    <name type="common">Garden pea</name>
    <name type="synonym">Lathyrus oleraceus</name>
    <dbReference type="NCBI Taxonomy" id="3888"/>
    <lineage>
        <taxon>Eukaryota</taxon>
        <taxon>Viridiplantae</taxon>
        <taxon>Streptophyta</taxon>
        <taxon>Embryophyta</taxon>
        <taxon>Tracheophyta</taxon>
        <taxon>Spermatophyta</taxon>
        <taxon>Magnoliopsida</taxon>
        <taxon>eudicotyledons</taxon>
        <taxon>Gunneridae</taxon>
        <taxon>Pentapetalae</taxon>
        <taxon>rosids</taxon>
        <taxon>fabids</taxon>
        <taxon>Fabales</taxon>
        <taxon>Fabaceae</taxon>
        <taxon>Papilionoideae</taxon>
        <taxon>50 kb inversion clade</taxon>
        <taxon>NPAAA clade</taxon>
        <taxon>Hologalegina</taxon>
        <taxon>IRL clade</taxon>
        <taxon>Fabeae</taxon>
        <taxon>Lathyrus</taxon>
    </lineage>
</organism>
<dbReference type="PRINTS" id="PR00418">
    <property type="entry name" value="TPI2FAMILY"/>
</dbReference>
<dbReference type="GO" id="GO:0000819">
    <property type="term" value="P:sister chromatid segregation"/>
    <property type="evidence" value="ECO:0007669"/>
    <property type="project" value="TreeGrafter"/>
</dbReference>
<dbReference type="InterPro" id="IPR050634">
    <property type="entry name" value="DNA_Topoisomerase_II"/>
</dbReference>